<dbReference type="SUPFAM" id="SSF69279">
    <property type="entry name" value="Phage tail proteins"/>
    <property type="match status" value="1"/>
</dbReference>
<accession>A0ABQ1JZH2</accession>
<dbReference type="EMBL" id="BMJE01000004">
    <property type="protein sequence ID" value="GGB79208.1"/>
    <property type="molecule type" value="Genomic_DNA"/>
</dbReference>
<dbReference type="Gene3D" id="2.30.110.50">
    <property type="match status" value="1"/>
</dbReference>
<gene>
    <name evidence="2" type="ORF">GCM10007424_19210</name>
</gene>
<reference evidence="3" key="1">
    <citation type="journal article" date="2019" name="Int. J. Syst. Evol. Microbiol.">
        <title>The Global Catalogue of Microorganisms (GCM) 10K type strain sequencing project: providing services to taxonomists for standard genome sequencing and annotation.</title>
        <authorList>
            <consortium name="The Broad Institute Genomics Platform"/>
            <consortium name="The Broad Institute Genome Sequencing Center for Infectious Disease"/>
            <person name="Wu L."/>
            <person name="Ma J."/>
        </authorList>
    </citation>
    <scope>NUCLEOTIDE SEQUENCE [LARGE SCALE GENOMIC DNA]</scope>
    <source>
        <strain evidence="3">CGMCC 1.15461</strain>
    </source>
</reference>
<dbReference type="Gene3D" id="3.55.50.10">
    <property type="entry name" value="Baseplate protein-like domains"/>
    <property type="match status" value="1"/>
</dbReference>
<dbReference type="Gene3D" id="4.10.220.110">
    <property type="match status" value="1"/>
</dbReference>
<dbReference type="NCBIfam" id="TIGR01646">
    <property type="entry name" value="vgr_GE"/>
    <property type="match status" value="1"/>
</dbReference>
<dbReference type="InterPro" id="IPR006533">
    <property type="entry name" value="T6SS_Vgr_RhsGE"/>
</dbReference>
<evidence type="ECO:0000313" key="2">
    <source>
        <dbReference type="EMBL" id="GGB79208.1"/>
    </source>
</evidence>
<dbReference type="Gene3D" id="2.40.50.230">
    <property type="entry name" value="Gp5 N-terminal domain"/>
    <property type="match status" value="1"/>
</dbReference>
<sequence length="597" mass="64432">MAAPTIQYGDIATFDVKVEGSTIPSDISVHSINIEQKVNRISSAKLVILDGDADTQTFKASSSSTFVPGNKITIEVGYDTKNKTVFTGIITRQTVRIDALIGSALEVECKDEAVKMIVGRKSQSYEKQKDSDIISSVIGNYSGISSDVTATSETHPEQVQYYVTDWDFIMALAENNGLIITTLNNKVSVFKPDADTSPVVQVSYGDGLMEFNADLESITQLASTKANAWDYQTQEIISGEASNSYSGPGNLSSKKLSEVVGLSDYQLLTPASVDSDSLTTWSKAQQIKSEYAKIQGEAKFQGTNLVEPGKYITLGGLGDRFNGDYIISGVEHEIADGNWLTKVNLGLPQGWFIEQPDVVAPPASGLLPCTRGLFTGTVKKMYEDPDSQYRVQVNVPIVSGETSIWARLSNFYATSGAGSFFFPEVGDEVLLGFINEDPRFPVILGSLYSSSKIKPYEELDPNEKNSTKAIVSKSGIYVQFDDENKVFTISTPGNNKVTLSDQDKKITLEDENSNSITMSESGITIKSPKDISIEADQNIKLTGNMGINAQASSGDVQLKGLNIKQNADVQYSAEGSASASVQGGAELTLKGAMVMIN</sequence>
<dbReference type="InterPro" id="IPR006531">
    <property type="entry name" value="Gp5/Vgr_OB"/>
</dbReference>
<dbReference type="RefSeq" id="WP_188621063.1">
    <property type="nucleotide sequence ID" value="NZ_BMJE01000004.1"/>
</dbReference>
<evidence type="ECO:0000313" key="3">
    <source>
        <dbReference type="Proteomes" id="UP000615760"/>
    </source>
</evidence>
<comment type="caution">
    <text evidence="2">The sequence shown here is derived from an EMBL/GenBank/DDBJ whole genome shotgun (WGS) entry which is preliminary data.</text>
</comment>
<protein>
    <submittedName>
        <fullName evidence="2">Type IV secretion protein Rhs</fullName>
    </submittedName>
</protein>
<keyword evidence="3" id="KW-1185">Reference proteome</keyword>
<evidence type="ECO:0000259" key="1">
    <source>
        <dbReference type="Pfam" id="PF04717"/>
    </source>
</evidence>
<dbReference type="InterPro" id="IPR037026">
    <property type="entry name" value="Vgr_OB-fold_dom_sf"/>
</dbReference>
<dbReference type="SUPFAM" id="SSF69255">
    <property type="entry name" value="gp5 N-terminal domain-like"/>
    <property type="match status" value="1"/>
</dbReference>
<name>A0ABQ1JZH2_9FLAO</name>
<proteinExistence type="predicted"/>
<feature type="domain" description="Gp5/Type VI secretion system Vgr protein OB-fold" evidence="1">
    <location>
        <begin position="375"/>
        <end position="448"/>
    </location>
</feature>
<dbReference type="Pfam" id="PF04717">
    <property type="entry name" value="Phage_base_V"/>
    <property type="match status" value="1"/>
</dbReference>
<dbReference type="Pfam" id="PF05954">
    <property type="entry name" value="Phage_GPD"/>
    <property type="match status" value="1"/>
</dbReference>
<organism evidence="2 3">
    <name type="scientific">Flavobacterium suaedae</name>
    <dbReference type="NCBI Taxonomy" id="1767027"/>
    <lineage>
        <taxon>Bacteria</taxon>
        <taxon>Pseudomonadati</taxon>
        <taxon>Bacteroidota</taxon>
        <taxon>Flavobacteriia</taxon>
        <taxon>Flavobacteriales</taxon>
        <taxon>Flavobacteriaceae</taxon>
        <taxon>Flavobacterium</taxon>
    </lineage>
</organism>
<dbReference type="Proteomes" id="UP000615760">
    <property type="component" value="Unassembled WGS sequence"/>
</dbReference>